<evidence type="ECO:0000256" key="2">
    <source>
        <dbReference type="ARBA" id="ARBA00023015"/>
    </source>
</evidence>
<dbReference type="PROSITE" id="PS50932">
    <property type="entry name" value="HTH_LACI_2"/>
    <property type="match status" value="1"/>
</dbReference>
<dbReference type="PANTHER" id="PTHR30146:SF95">
    <property type="entry name" value="RIBOSE OPERON REPRESSOR"/>
    <property type="match status" value="1"/>
</dbReference>
<keyword evidence="2" id="KW-0805">Transcription regulation</keyword>
<evidence type="ECO:0000256" key="4">
    <source>
        <dbReference type="ARBA" id="ARBA00023163"/>
    </source>
</evidence>
<dbReference type="OrthoDB" id="7170131at2"/>
<feature type="domain" description="HTH lacI-type" evidence="5">
    <location>
        <begin position="3"/>
        <end position="57"/>
    </location>
</feature>
<dbReference type="CDD" id="cd01392">
    <property type="entry name" value="HTH_LacI"/>
    <property type="match status" value="1"/>
</dbReference>
<keyword evidence="1" id="KW-0678">Repressor</keyword>
<evidence type="ECO:0000256" key="1">
    <source>
        <dbReference type="ARBA" id="ARBA00022491"/>
    </source>
</evidence>
<dbReference type="Gene3D" id="3.40.50.2300">
    <property type="match status" value="2"/>
</dbReference>
<evidence type="ECO:0000256" key="3">
    <source>
        <dbReference type="ARBA" id="ARBA00023125"/>
    </source>
</evidence>
<gene>
    <name evidence="6" type="ORF">FJQ55_21030</name>
</gene>
<dbReference type="PANTHER" id="PTHR30146">
    <property type="entry name" value="LACI-RELATED TRANSCRIPTIONAL REPRESSOR"/>
    <property type="match status" value="1"/>
</dbReference>
<dbReference type="EMBL" id="VFYP01000005">
    <property type="protein sequence ID" value="TPP05495.1"/>
    <property type="molecule type" value="Genomic_DNA"/>
</dbReference>
<dbReference type="GO" id="GO:0000976">
    <property type="term" value="F:transcription cis-regulatory region binding"/>
    <property type="evidence" value="ECO:0007669"/>
    <property type="project" value="TreeGrafter"/>
</dbReference>
<dbReference type="InterPro" id="IPR046335">
    <property type="entry name" value="LacI/GalR-like_sensor"/>
</dbReference>
<dbReference type="InterPro" id="IPR000843">
    <property type="entry name" value="HTH_LacI"/>
</dbReference>
<evidence type="ECO:0000313" key="6">
    <source>
        <dbReference type="EMBL" id="TPP05495.1"/>
    </source>
</evidence>
<dbReference type="GO" id="GO:0003700">
    <property type="term" value="F:DNA-binding transcription factor activity"/>
    <property type="evidence" value="ECO:0007669"/>
    <property type="project" value="TreeGrafter"/>
</dbReference>
<keyword evidence="3" id="KW-0238">DNA-binding</keyword>
<dbReference type="Gene3D" id="1.10.260.40">
    <property type="entry name" value="lambda repressor-like DNA-binding domains"/>
    <property type="match status" value="1"/>
</dbReference>
<dbReference type="Pfam" id="PF13377">
    <property type="entry name" value="Peripla_BP_3"/>
    <property type="match status" value="1"/>
</dbReference>
<protein>
    <submittedName>
        <fullName evidence="6">LacI family transcriptional regulator</fullName>
    </submittedName>
</protein>
<reference evidence="6 7" key="1">
    <citation type="submission" date="2019-06" db="EMBL/GenBank/DDBJ databases">
        <title>Rhizobium sp. CL12 isolated from roots of soybean.</title>
        <authorList>
            <person name="Wang C."/>
        </authorList>
    </citation>
    <scope>NUCLEOTIDE SEQUENCE [LARGE SCALE GENOMIC DNA]</scope>
    <source>
        <strain evidence="6 7">CL12</strain>
    </source>
</reference>
<dbReference type="RefSeq" id="WP_140831683.1">
    <property type="nucleotide sequence ID" value="NZ_VFYP01000005.1"/>
</dbReference>
<dbReference type="SMART" id="SM00354">
    <property type="entry name" value="HTH_LACI"/>
    <property type="match status" value="1"/>
</dbReference>
<sequence length="343" mass="37284">MTTSIRTIAKVAETSVSSVSRVLNNSGYVSPDVRQRVEAAIKDLNYAPSKGARMLRGEASQMIGLMLPSIDVPFFGILANTIERELFERGYHTLICSSAENEDHEARYVAMLRAQRVEGVIVASAYGGTAHLQPLVDSGIPIIAIDRELVGISDDVFMADHAEGGRIMARHLAGLGHRHIAVVGAPGHSQPIQLRLSGIRDVLQEIGYPPAFEAIGEEHSFVATYGLARMILEKRPEVTAIIGTTDIAAVAAIHAARDIGRTVPDDCSVIGFDDLPEASYVLPRLTTVAQPIREVGLEATRKLEERLVDRQRGLERRPVSRVRLPVRLIERESTGPVPAGRQG</sequence>
<dbReference type="SUPFAM" id="SSF53822">
    <property type="entry name" value="Periplasmic binding protein-like I"/>
    <property type="match status" value="1"/>
</dbReference>
<name>A0A504U531_9HYPH</name>
<dbReference type="AlphaFoldDB" id="A0A504U531"/>
<dbReference type="InterPro" id="IPR010982">
    <property type="entry name" value="Lambda_DNA-bd_dom_sf"/>
</dbReference>
<dbReference type="InterPro" id="IPR028082">
    <property type="entry name" value="Peripla_BP_I"/>
</dbReference>
<comment type="caution">
    <text evidence="6">The sequence shown here is derived from an EMBL/GenBank/DDBJ whole genome shotgun (WGS) entry which is preliminary data.</text>
</comment>
<dbReference type="SUPFAM" id="SSF47413">
    <property type="entry name" value="lambda repressor-like DNA-binding domains"/>
    <property type="match status" value="1"/>
</dbReference>
<dbReference type="Pfam" id="PF00356">
    <property type="entry name" value="LacI"/>
    <property type="match status" value="1"/>
</dbReference>
<evidence type="ECO:0000313" key="7">
    <source>
        <dbReference type="Proteomes" id="UP000316429"/>
    </source>
</evidence>
<organism evidence="6 7">
    <name type="scientific">Rhizobium glycinendophyticum</name>
    <dbReference type="NCBI Taxonomy" id="2589807"/>
    <lineage>
        <taxon>Bacteria</taxon>
        <taxon>Pseudomonadati</taxon>
        <taxon>Pseudomonadota</taxon>
        <taxon>Alphaproteobacteria</taxon>
        <taxon>Hyphomicrobiales</taxon>
        <taxon>Rhizobiaceae</taxon>
        <taxon>Rhizobium/Agrobacterium group</taxon>
        <taxon>Rhizobium</taxon>
    </lineage>
</organism>
<keyword evidence="7" id="KW-1185">Reference proteome</keyword>
<dbReference type="Proteomes" id="UP000316429">
    <property type="component" value="Unassembled WGS sequence"/>
</dbReference>
<evidence type="ECO:0000259" key="5">
    <source>
        <dbReference type="PROSITE" id="PS50932"/>
    </source>
</evidence>
<accession>A0A504U531</accession>
<keyword evidence="4" id="KW-0804">Transcription</keyword>
<proteinExistence type="predicted"/>